<dbReference type="RefSeq" id="WP_131484092.1">
    <property type="nucleotide sequence ID" value="NZ_SJDL01000060.1"/>
</dbReference>
<comment type="function">
    <text evidence="3">E1 component of the 2-oxoglutarate dehydrogenase (OGDH) complex which catalyzes the decarboxylation of 2-oxoglutarate, the first step in the conversion of 2-oxoglutarate to succinyl-CoA and CO(2).</text>
</comment>
<dbReference type="NCBIfam" id="NF006829">
    <property type="entry name" value="PRK09352.1"/>
    <property type="match status" value="1"/>
</dbReference>
<evidence type="ECO:0000256" key="8">
    <source>
        <dbReference type="ARBA" id="ARBA00023052"/>
    </source>
</evidence>
<dbReference type="Pfam" id="PF02780">
    <property type="entry name" value="Transketolase_C"/>
    <property type="match status" value="1"/>
</dbReference>
<dbReference type="Pfam" id="PF00676">
    <property type="entry name" value="E1_dh"/>
    <property type="match status" value="1"/>
</dbReference>
<dbReference type="EC" id="1.2.4.4" evidence="4"/>
<keyword evidence="5 10" id="KW-0808">Transferase</keyword>
<dbReference type="SUPFAM" id="SSF51230">
    <property type="entry name" value="Single hybrid motif"/>
    <property type="match status" value="1"/>
</dbReference>
<dbReference type="PROSITE" id="PS00189">
    <property type="entry name" value="LIPOYL"/>
    <property type="match status" value="1"/>
</dbReference>
<evidence type="ECO:0000259" key="9">
    <source>
        <dbReference type="PROSITE" id="PS50968"/>
    </source>
</evidence>
<keyword evidence="11" id="KW-1185">Reference proteome</keyword>
<comment type="caution">
    <text evidence="10">The sequence shown here is derived from an EMBL/GenBank/DDBJ whole genome shotgun (WGS) entry which is preliminary data.</text>
</comment>
<evidence type="ECO:0000256" key="1">
    <source>
        <dbReference type="ARBA" id="ARBA00001938"/>
    </source>
</evidence>
<evidence type="ECO:0000313" key="11">
    <source>
        <dbReference type="Proteomes" id="UP000313645"/>
    </source>
</evidence>
<dbReference type="InterPro" id="IPR009014">
    <property type="entry name" value="Transketo_C/PFOR_II"/>
</dbReference>
<dbReference type="CDD" id="cd06849">
    <property type="entry name" value="lipoyl_domain"/>
    <property type="match status" value="1"/>
</dbReference>
<keyword evidence="6" id="KW-0450">Lipoyl</keyword>
<proteinExistence type="predicted"/>
<dbReference type="Pfam" id="PF00364">
    <property type="entry name" value="Biotin_lipoyl"/>
    <property type="match status" value="1"/>
</dbReference>
<dbReference type="SUPFAM" id="SSF52922">
    <property type="entry name" value="TK C-terminal domain-like"/>
    <property type="match status" value="1"/>
</dbReference>
<comment type="cofactor">
    <cofactor evidence="1">
        <name>(R)-lipoate</name>
        <dbReference type="ChEBI" id="CHEBI:83088"/>
    </cofactor>
</comment>
<name>A0ABY1ZDX6_9GAMM</name>
<dbReference type="Gene3D" id="3.40.50.970">
    <property type="match status" value="2"/>
</dbReference>
<dbReference type="Gene3D" id="3.40.50.920">
    <property type="match status" value="1"/>
</dbReference>
<dbReference type="CDD" id="cd00830">
    <property type="entry name" value="KAS_III"/>
    <property type="match status" value="1"/>
</dbReference>
<dbReference type="Pfam" id="PF08541">
    <property type="entry name" value="ACP_syn_III_C"/>
    <property type="match status" value="1"/>
</dbReference>
<dbReference type="PANTHER" id="PTHR42980:SF1">
    <property type="entry name" value="2-OXOISOVALERATE DEHYDROGENASE SUBUNIT BETA, MITOCHONDRIAL"/>
    <property type="match status" value="1"/>
</dbReference>
<gene>
    <name evidence="10" type="ORF">EZI54_22335</name>
</gene>
<protein>
    <recommendedName>
        <fullName evidence="4">3-methyl-2-oxobutanoate dehydrogenase (2-methylpropanoyl-transferring)</fullName>
        <ecNumber evidence="4">1.2.4.4</ecNumber>
    </recommendedName>
</protein>
<dbReference type="InterPro" id="IPR011053">
    <property type="entry name" value="Single_hybrid_motif"/>
</dbReference>
<dbReference type="GO" id="GO:0033818">
    <property type="term" value="F:beta-ketoacyl-acyl-carrier-protein synthase III activity"/>
    <property type="evidence" value="ECO:0007669"/>
    <property type="project" value="UniProtKB-EC"/>
</dbReference>
<keyword evidence="8" id="KW-0786">Thiamine pyrophosphate</keyword>
<dbReference type="CDD" id="cd02000">
    <property type="entry name" value="TPP_E1_PDC_ADC_BCADC"/>
    <property type="match status" value="1"/>
</dbReference>
<dbReference type="SUPFAM" id="SSF52518">
    <property type="entry name" value="Thiamin diphosphate-binding fold (THDP-binding)"/>
    <property type="match status" value="2"/>
</dbReference>
<dbReference type="Proteomes" id="UP000313645">
    <property type="component" value="Unassembled WGS sequence"/>
</dbReference>
<dbReference type="PROSITE" id="PS50968">
    <property type="entry name" value="BIOTINYL_LIPOYL"/>
    <property type="match status" value="1"/>
</dbReference>
<comment type="cofactor">
    <cofactor evidence="2">
        <name>thiamine diphosphate</name>
        <dbReference type="ChEBI" id="CHEBI:58937"/>
    </cofactor>
</comment>
<dbReference type="InterPro" id="IPR029061">
    <property type="entry name" value="THDP-binding"/>
</dbReference>
<dbReference type="InterPro" id="IPR003016">
    <property type="entry name" value="2-oxoA_DH_lipoyl-BS"/>
</dbReference>
<keyword evidence="7" id="KW-0560">Oxidoreductase</keyword>
<dbReference type="InterPro" id="IPR016039">
    <property type="entry name" value="Thiolase-like"/>
</dbReference>
<dbReference type="PANTHER" id="PTHR42980">
    <property type="entry name" value="2-OXOISOVALERATE DEHYDROGENASE SUBUNIT BETA-RELATED"/>
    <property type="match status" value="1"/>
</dbReference>
<evidence type="ECO:0000256" key="7">
    <source>
        <dbReference type="ARBA" id="ARBA00023002"/>
    </source>
</evidence>
<reference evidence="10 11" key="1">
    <citation type="submission" date="2019-02" db="EMBL/GenBank/DDBJ databases">
        <title>Marinobacter halodurans sp. nov., a marine bacterium isolated from sea tidal flat.</title>
        <authorList>
            <person name="Yoo Y."/>
            <person name="Lee D.W."/>
            <person name="Kim B.S."/>
            <person name="Kim J.-J."/>
        </authorList>
    </citation>
    <scope>NUCLEOTIDE SEQUENCE [LARGE SCALE GENOMIC DNA]</scope>
    <source>
        <strain evidence="10 11">YJ-S3-2</strain>
    </source>
</reference>
<dbReference type="InterPro" id="IPR013751">
    <property type="entry name" value="ACP_syn_III_N"/>
</dbReference>
<evidence type="ECO:0000256" key="4">
    <source>
        <dbReference type="ARBA" id="ARBA00012277"/>
    </source>
</evidence>
<dbReference type="InterPro" id="IPR033248">
    <property type="entry name" value="Transketolase_C"/>
</dbReference>
<dbReference type="InterPro" id="IPR005475">
    <property type="entry name" value="Transketolase-like_Pyr-bd"/>
</dbReference>
<evidence type="ECO:0000256" key="5">
    <source>
        <dbReference type="ARBA" id="ARBA00022679"/>
    </source>
</evidence>
<accession>A0ABY1ZDX6</accession>
<dbReference type="Gene3D" id="2.40.50.100">
    <property type="match status" value="1"/>
</dbReference>
<dbReference type="Pfam" id="PF02779">
    <property type="entry name" value="Transket_pyr"/>
    <property type="match status" value="1"/>
</dbReference>
<dbReference type="EMBL" id="SJDL01000060">
    <property type="protein sequence ID" value="TBW47663.1"/>
    <property type="molecule type" value="Genomic_DNA"/>
</dbReference>
<dbReference type="Pfam" id="PF08545">
    <property type="entry name" value="ACP_syn_III"/>
    <property type="match status" value="1"/>
</dbReference>
<dbReference type="InterPro" id="IPR001017">
    <property type="entry name" value="DH_E1"/>
</dbReference>
<keyword evidence="10" id="KW-0012">Acyltransferase</keyword>
<sequence>MENTLQELGLEEIHDLWRWMITAREMDLIEQSFTGRGEAFFHVSGAGHEGAAILQFLLGKQDWLHCHYRDKALMLARGISPEMFFMSLFTKDGSHSRGRQMNAHMSAPELNVLSIVGPVGDSALQAAGVAATVRDAKDNPVVLCSLGDGMTQQGEVLEALAHAVRENLPVLFLIQDNAYAISTVTSGRTFYDLPSGPANEFYGIPIVRINGRQPLSCYQPLRDVIAGMRKDRAPRIVIFEVDRLDNHTNADDQRVYRFPEDIAAVRESSDPIPEVFKALLEAGLSSEELKKEQEEIQNKLIEDSLRAQRSAEPVAVHSALAPLKKNVAPGSQEYRGGKTPVHELPEKERRTMLEAIRGVLDYRLESDKRVRLFGEDIEDPKGDVFGITKGLSKDYPGRVQNSPLAEASILGVSVGRALAGDRPVAFLQFADFLPIAYNQIFSELGSMYWRTDGKWQAPVIVMITCGGYRPGLGPFHASSLEALAAHTPGIDVCMPSTAGDAAGMLNAAFESGRPTLFFYPKNCLNNREEVTGSDLADHIVPIGTARTVQVGNDITLVGYGNTVSLCSKAAETLTEVGVSAEVIDLRHIMPWDKKAIVESAEKTGRLLVSHEDNYSAGVGAEIIATIAESTDLPIKMRRVTRADTYVPCNFGNQLEVLPSYKRILETAVEMLDGAIQWEQETVAGSGEYLIDAIGSSPSDEEVLVLEWNIKPGDVIEAGQKIAELEADKAVFDLMSPVGGTLVDYIIPEGNRIAVGKPLAKVRLEDTSLSDTDDDDLSNHVPIKPITRENPGTPHISGIRLGLPWQDLNNKQSNVGTSGSHAKPSVASSHDSAVTIDAGIIAVAGVTGSLKIDNEEISRLCPTWTPQDIVKRTGIHFRTWVGKNEDAVELGFRAAQKLLRSQSMNLNDIDYIVCSTGTPMQHTPSMATIIQYKLAADSGLDNVLVPCVDLNAACSGYLYALQHASDYLIKRPGNRVLVITTEVLSPQIDRADPNTAPIFGDAASATLVGGRAYSDDWKLALRAVELAAEGEPGDILRVPATADQTIFMDGVKVFVKAIAMMVRMLRSACDHADISLEQLDLIVPHQANQRIINAVRQRMKVPQEKMFSNIANLGNTSSSTIPLALIDAIPMLQSGQLIGLTAFGGGFTFGGAVLQVVN</sequence>
<dbReference type="Gene3D" id="3.40.47.10">
    <property type="match status" value="2"/>
</dbReference>
<evidence type="ECO:0000313" key="10">
    <source>
        <dbReference type="EMBL" id="TBW47663.1"/>
    </source>
</evidence>
<dbReference type="InterPro" id="IPR013747">
    <property type="entry name" value="ACP_syn_III_C"/>
</dbReference>
<evidence type="ECO:0000256" key="3">
    <source>
        <dbReference type="ARBA" id="ARBA00003906"/>
    </source>
</evidence>
<organism evidence="10 11">
    <name type="scientific">Marinobacter halodurans</name>
    <dbReference type="NCBI Taxonomy" id="2528979"/>
    <lineage>
        <taxon>Bacteria</taxon>
        <taxon>Pseudomonadati</taxon>
        <taxon>Pseudomonadota</taxon>
        <taxon>Gammaproteobacteria</taxon>
        <taxon>Pseudomonadales</taxon>
        <taxon>Marinobacteraceae</taxon>
        <taxon>Marinobacter</taxon>
    </lineage>
</organism>
<dbReference type="InterPro" id="IPR000089">
    <property type="entry name" value="Biotin_lipoyl"/>
</dbReference>
<evidence type="ECO:0000256" key="6">
    <source>
        <dbReference type="ARBA" id="ARBA00022823"/>
    </source>
</evidence>
<dbReference type="SUPFAM" id="SSF53901">
    <property type="entry name" value="Thiolase-like"/>
    <property type="match status" value="1"/>
</dbReference>
<evidence type="ECO:0000256" key="2">
    <source>
        <dbReference type="ARBA" id="ARBA00001964"/>
    </source>
</evidence>
<feature type="domain" description="Lipoyl-binding" evidence="9">
    <location>
        <begin position="690"/>
        <end position="762"/>
    </location>
</feature>
<dbReference type="SMART" id="SM00861">
    <property type="entry name" value="Transket_pyr"/>
    <property type="match status" value="1"/>
</dbReference>